<name>A0A412FUS1_9FIRM</name>
<dbReference type="Proteomes" id="UP000284178">
    <property type="component" value="Unassembled WGS sequence"/>
</dbReference>
<evidence type="ECO:0000313" key="3">
    <source>
        <dbReference type="Proteomes" id="UP000284178"/>
    </source>
</evidence>
<feature type="transmembrane region" description="Helical" evidence="1">
    <location>
        <begin position="112"/>
        <end position="141"/>
    </location>
</feature>
<organism evidence="2 3">
    <name type="scientific">Holdemania filiformis</name>
    <dbReference type="NCBI Taxonomy" id="61171"/>
    <lineage>
        <taxon>Bacteria</taxon>
        <taxon>Bacillati</taxon>
        <taxon>Bacillota</taxon>
        <taxon>Erysipelotrichia</taxon>
        <taxon>Erysipelotrichales</taxon>
        <taxon>Erysipelotrichaceae</taxon>
        <taxon>Holdemania</taxon>
    </lineage>
</organism>
<keyword evidence="1" id="KW-0472">Membrane</keyword>
<evidence type="ECO:0000256" key="1">
    <source>
        <dbReference type="SAM" id="Phobius"/>
    </source>
</evidence>
<feature type="transmembrane region" description="Helical" evidence="1">
    <location>
        <begin position="16"/>
        <end position="34"/>
    </location>
</feature>
<feature type="transmembrane region" description="Helical" evidence="1">
    <location>
        <begin position="198"/>
        <end position="216"/>
    </location>
</feature>
<keyword evidence="3" id="KW-1185">Reference proteome</keyword>
<keyword evidence="1" id="KW-1133">Transmembrane helix</keyword>
<feature type="transmembrane region" description="Helical" evidence="1">
    <location>
        <begin position="236"/>
        <end position="259"/>
    </location>
</feature>
<sequence>MLKLLKYELIHEWRSYGIIYLVFIAACALSPILFKDQILMNQAMVHTSSTMNMLGVISILIITIMTMAIIISTAINIALNYRNSMFKRPGYLTLTLPVTTHQLILSKVLADILWILIAGFVLMLGYTLMVLVAGILVGLDLPSWSEWMRLFSHLHIDLSDLVRLFLSLALIFSGMAEIILYVYMIITLPQTKFTPRHKTAISVTLFFAISIAMGMIRDSFFGPMNQLFQGLSVNGIIAVEILITLAVCALFYGVIYFILEKKLEVE</sequence>
<dbReference type="PROSITE" id="PS51257">
    <property type="entry name" value="PROKAR_LIPOPROTEIN"/>
    <property type="match status" value="1"/>
</dbReference>
<comment type="caution">
    <text evidence="2">The sequence shown here is derived from an EMBL/GenBank/DDBJ whole genome shotgun (WGS) entry which is preliminary data.</text>
</comment>
<protein>
    <submittedName>
        <fullName evidence="2">Uncharacterized protein</fullName>
    </submittedName>
</protein>
<accession>A0A412FUS1</accession>
<dbReference type="EMBL" id="QRUP01000017">
    <property type="protein sequence ID" value="RGR71860.1"/>
    <property type="molecule type" value="Genomic_DNA"/>
</dbReference>
<dbReference type="GeneID" id="83016248"/>
<gene>
    <name evidence="2" type="ORF">DWY25_12670</name>
</gene>
<keyword evidence="1" id="KW-0812">Transmembrane</keyword>
<feature type="transmembrane region" description="Helical" evidence="1">
    <location>
        <begin position="54"/>
        <end position="79"/>
    </location>
</feature>
<proteinExistence type="predicted"/>
<dbReference type="AlphaFoldDB" id="A0A412FUS1"/>
<reference evidence="2 3" key="1">
    <citation type="submission" date="2018-08" db="EMBL/GenBank/DDBJ databases">
        <title>A genome reference for cultivated species of the human gut microbiota.</title>
        <authorList>
            <person name="Zou Y."/>
            <person name="Xue W."/>
            <person name="Luo G."/>
        </authorList>
    </citation>
    <scope>NUCLEOTIDE SEQUENCE [LARGE SCALE GENOMIC DNA]</scope>
    <source>
        <strain evidence="2 3">AF24-29</strain>
    </source>
</reference>
<dbReference type="RefSeq" id="WP_117895535.1">
    <property type="nucleotide sequence ID" value="NZ_CABJCV010000017.1"/>
</dbReference>
<feature type="transmembrane region" description="Helical" evidence="1">
    <location>
        <begin position="161"/>
        <end position="186"/>
    </location>
</feature>
<evidence type="ECO:0000313" key="2">
    <source>
        <dbReference type="EMBL" id="RGR71860.1"/>
    </source>
</evidence>